<proteinExistence type="predicted"/>
<sequence length="49" mass="5299">MRSHCVNRANADHLGELPPFTMLASRESPRRFCGTITGASLSIPSKATL</sequence>
<keyword evidence="2" id="KW-1185">Reference proteome</keyword>
<accession>A0A8I1GDJ4</accession>
<dbReference type="EMBL" id="JAEMUK010000009">
    <property type="protein sequence ID" value="MBJ7542909.1"/>
    <property type="molecule type" value="Genomic_DNA"/>
</dbReference>
<evidence type="ECO:0000313" key="1">
    <source>
        <dbReference type="EMBL" id="MBJ7542909.1"/>
    </source>
</evidence>
<comment type="caution">
    <text evidence="1">The sequence shown here is derived from an EMBL/GenBank/DDBJ whole genome shotgun (WGS) entry which is preliminary data.</text>
</comment>
<evidence type="ECO:0000313" key="2">
    <source>
        <dbReference type="Proteomes" id="UP000623250"/>
    </source>
</evidence>
<dbReference type="RefSeq" id="WP_155955059.1">
    <property type="nucleotide sequence ID" value="NZ_JAEMUK010000009.1"/>
</dbReference>
<dbReference type="Proteomes" id="UP000623250">
    <property type="component" value="Unassembled WGS sequence"/>
</dbReference>
<dbReference type="AlphaFoldDB" id="A0A8I1GDJ4"/>
<organism evidence="1 2">
    <name type="scientific">Rhodomicrobium udaipurense</name>
    <dbReference type="NCBI Taxonomy" id="1202716"/>
    <lineage>
        <taxon>Bacteria</taxon>
        <taxon>Pseudomonadati</taxon>
        <taxon>Pseudomonadota</taxon>
        <taxon>Alphaproteobacteria</taxon>
        <taxon>Hyphomicrobiales</taxon>
        <taxon>Hyphomicrobiaceae</taxon>
        <taxon>Rhodomicrobium</taxon>
    </lineage>
</organism>
<reference evidence="1 2" key="1">
    <citation type="submission" date="2020-12" db="EMBL/GenBank/DDBJ databases">
        <title>Revised draft genomes of Rhodomicrobium vannielii ATCC 17100 and Rhodomicrobium udaipurense JA643.</title>
        <authorList>
            <person name="Conners E.M."/>
            <person name="Davenport E.J."/>
            <person name="Bose A."/>
        </authorList>
    </citation>
    <scope>NUCLEOTIDE SEQUENCE [LARGE SCALE GENOMIC DNA]</scope>
    <source>
        <strain evidence="1 2">JA643</strain>
    </source>
</reference>
<gene>
    <name evidence="1" type="ORF">JDN41_04985</name>
</gene>
<protein>
    <submittedName>
        <fullName evidence="1">Uncharacterized protein</fullName>
    </submittedName>
</protein>
<name>A0A8I1GDJ4_9HYPH</name>